<evidence type="ECO:0000313" key="4">
    <source>
        <dbReference type="EMBL" id="MBB3984267.1"/>
    </source>
</evidence>
<evidence type="ECO:0000259" key="3">
    <source>
        <dbReference type="Pfam" id="PF01551"/>
    </source>
</evidence>
<dbReference type="GO" id="GO:0004222">
    <property type="term" value="F:metalloendopeptidase activity"/>
    <property type="evidence" value="ECO:0007669"/>
    <property type="project" value="TreeGrafter"/>
</dbReference>
<dbReference type="PANTHER" id="PTHR21666">
    <property type="entry name" value="PEPTIDASE-RELATED"/>
    <property type="match status" value="1"/>
</dbReference>
<dbReference type="CDD" id="cd12797">
    <property type="entry name" value="M23_peptidase"/>
    <property type="match status" value="1"/>
</dbReference>
<proteinExistence type="predicted"/>
<accession>A0A7W6DP16</accession>
<dbReference type="InterPro" id="IPR050570">
    <property type="entry name" value="Cell_wall_metabolism_enzyme"/>
</dbReference>
<dbReference type="AlphaFoldDB" id="A0A7W6DP16"/>
<dbReference type="InterPro" id="IPR011055">
    <property type="entry name" value="Dup_hybrid_motif"/>
</dbReference>
<evidence type="ECO:0000256" key="2">
    <source>
        <dbReference type="SAM" id="SignalP"/>
    </source>
</evidence>
<feature type="domain" description="M23ase beta-sheet core" evidence="3">
    <location>
        <begin position="59"/>
        <end position="172"/>
    </location>
</feature>
<sequence length="313" mass="33392">MRRFLLFLLLPFPALAQPQLALPLDCEIGTTCFIEDYVDNDPRVGAQRDFACGINSRDGHKGTDIALLSFDAPGTAVTAAAPGTVVRTRDSMADDRLMNGVTTETACGNAVLVDHGAGWQTIYCHLALGSVRVAAGQSVERGTPLGDVGLSGQTNHPHLHFGVLHDGETIDPFRPMATGTCDETPTETLWNDPPSYTQTGLITAGFSDHIPNLDTVRDGSARVTQATADAPVVVYAHAGYAQHGDILRLSATGPDGQIFEHDQILKSPQISILRAYGRKAPATGWPTGDYLGEATLTRKGKVIAHRFAHVTVT</sequence>
<dbReference type="EMBL" id="JACIEJ010000001">
    <property type="protein sequence ID" value="MBB3984267.1"/>
    <property type="molecule type" value="Genomic_DNA"/>
</dbReference>
<dbReference type="RefSeq" id="WP_183962869.1">
    <property type="nucleotide sequence ID" value="NZ_BAABBZ010000012.1"/>
</dbReference>
<dbReference type="PANTHER" id="PTHR21666:SF289">
    <property type="entry name" value="L-ALA--D-GLU ENDOPEPTIDASE"/>
    <property type="match status" value="1"/>
</dbReference>
<protein>
    <recommendedName>
        <fullName evidence="3">M23ase beta-sheet core domain-containing protein</fullName>
    </recommendedName>
</protein>
<organism evidence="4 5">
    <name type="scientific">Sagittula marina</name>
    <dbReference type="NCBI Taxonomy" id="943940"/>
    <lineage>
        <taxon>Bacteria</taxon>
        <taxon>Pseudomonadati</taxon>
        <taxon>Pseudomonadota</taxon>
        <taxon>Alphaproteobacteria</taxon>
        <taxon>Rhodobacterales</taxon>
        <taxon>Roseobacteraceae</taxon>
        <taxon>Sagittula</taxon>
    </lineage>
</organism>
<keyword evidence="5" id="KW-1185">Reference proteome</keyword>
<dbReference type="Pfam" id="PF01551">
    <property type="entry name" value="Peptidase_M23"/>
    <property type="match status" value="1"/>
</dbReference>
<dbReference type="SUPFAM" id="SSF51261">
    <property type="entry name" value="Duplicated hybrid motif"/>
    <property type="match status" value="1"/>
</dbReference>
<evidence type="ECO:0000256" key="1">
    <source>
        <dbReference type="ARBA" id="ARBA00022729"/>
    </source>
</evidence>
<keyword evidence="1 2" id="KW-0732">Signal</keyword>
<gene>
    <name evidence="4" type="ORF">GGQ68_000578</name>
</gene>
<name>A0A7W6DP16_9RHOB</name>
<reference evidence="4 5" key="1">
    <citation type="submission" date="2020-08" db="EMBL/GenBank/DDBJ databases">
        <title>Genomic Encyclopedia of Type Strains, Phase IV (KMG-IV): sequencing the most valuable type-strain genomes for metagenomic binning, comparative biology and taxonomic classification.</title>
        <authorList>
            <person name="Goeker M."/>
        </authorList>
    </citation>
    <scope>NUCLEOTIDE SEQUENCE [LARGE SCALE GENOMIC DNA]</scope>
    <source>
        <strain evidence="4 5">DSM 102235</strain>
    </source>
</reference>
<dbReference type="Gene3D" id="2.70.70.10">
    <property type="entry name" value="Glucose Permease (Domain IIA)"/>
    <property type="match status" value="1"/>
</dbReference>
<feature type="chain" id="PRO_5031130685" description="M23ase beta-sheet core domain-containing protein" evidence="2">
    <location>
        <begin position="17"/>
        <end position="313"/>
    </location>
</feature>
<evidence type="ECO:0000313" key="5">
    <source>
        <dbReference type="Proteomes" id="UP000541426"/>
    </source>
</evidence>
<dbReference type="InterPro" id="IPR016047">
    <property type="entry name" value="M23ase_b-sheet_dom"/>
</dbReference>
<comment type="caution">
    <text evidence="4">The sequence shown here is derived from an EMBL/GenBank/DDBJ whole genome shotgun (WGS) entry which is preliminary data.</text>
</comment>
<feature type="signal peptide" evidence="2">
    <location>
        <begin position="1"/>
        <end position="16"/>
    </location>
</feature>
<dbReference type="Proteomes" id="UP000541426">
    <property type="component" value="Unassembled WGS sequence"/>
</dbReference>